<name>A0A0F9UAQ6_9ZZZZ</name>
<sequence>MGYSYTAISGFALDSILEQLQHTKDAANTSNGWKHKGVDYFYEQGREQDDGSITGSVWKNLLVTQPCTICIKPECSGHCRKVGSVKIDSKGNVVRFATSSQAQRLAAKVDADKMYEETYNRQISPAASGNYYTGDPLFPEKISGK</sequence>
<dbReference type="AlphaFoldDB" id="A0A0F9UAQ6"/>
<evidence type="ECO:0000313" key="1">
    <source>
        <dbReference type="EMBL" id="KKN50723.1"/>
    </source>
</evidence>
<reference evidence="1" key="1">
    <citation type="journal article" date="2015" name="Nature">
        <title>Complex archaea that bridge the gap between prokaryotes and eukaryotes.</title>
        <authorList>
            <person name="Spang A."/>
            <person name="Saw J.H."/>
            <person name="Jorgensen S.L."/>
            <person name="Zaremba-Niedzwiedzka K."/>
            <person name="Martijn J."/>
            <person name="Lind A.E."/>
            <person name="van Eijk R."/>
            <person name="Schleper C."/>
            <person name="Guy L."/>
            <person name="Ettema T.J."/>
        </authorList>
    </citation>
    <scope>NUCLEOTIDE SEQUENCE</scope>
</reference>
<proteinExistence type="predicted"/>
<gene>
    <name evidence="1" type="ORF">LCGC14_0629840</name>
</gene>
<comment type="caution">
    <text evidence="1">The sequence shown here is derived from an EMBL/GenBank/DDBJ whole genome shotgun (WGS) entry which is preliminary data.</text>
</comment>
<protein>
    <submittedName>
        <fullName evidence="1">Uncharacterized protein</fullName>
    </submittedName>
</protein>
<accession>A0A0F9UAQ6</accession>
<organism evidence="1">
    <name type="scientific">marine sediment metagenome</name>
    <dbReference type="NCBI Taxonomy" id="412755"/>
    <lineage>
        <taxon>unclassified sequences</taxon>
        <taxon>metagenomes</taxon>
        <taxon>ecological metagenomes</taxon>
    </lineage>
</organism>
<dbReference type="EMBL" id="LAZR01001098">
    <property type="protein sequence ID" value="KKN50723.1"/>
    <property type="molecule type" value="Genomic_DNA"/>
</dbReference>